<name>A0ABW1C4F4_9ACTN</name>
<proteinExistence type="predicted"/>
<accession>A0ABW1C4F4</accession>
<evidence type="ECO:0000313" key="1">
    <source>
        <dbReference type="EMBL" id="MFC5819685.1"/>
    </source>
</evidence>
<reference evidence="2" key="1">
    <citation type="journal article" date="2019" name="Int. J. Syst. Evol. Microbiol.">
        <title>The Global Catalogue of Microorganisms (GCM) 10K type strain sequencing project: providing services to taxonomists for standard genome sequencing and annotation.</title>
        <authorList>
            <consortium name="The Broad Institute Genomics Platform"/>
            <consortium name="The Broad Institute Genome Sequencing Center for Infectious Disease"/>
            <person name="Wu L."/>
            <person name="Ma J."/>
        </authorList>
    </citation>
    <scope>NUCLEOTIDE SEQUENCE [LARGE SCALE GENOMIC DNA]</scope>
    <source>
        <strain evidence="2">CGMCC 4.7106</strain>
    </source>
</reference>
<evidence type="ECO:0000313" key="2">
    <source>
        <dbReference type="Proteomes" id="UP001596096"/>
    </source>
</evidence>
<dbReference type="EMBL" id="JBHSNW010000020">
    <property type="protein sequence ID" value="MFC5819685.1"/>
    <property type="molecule type" value="Genomic_DNA"/>
</dbReference>
<comment type="caution">
    <text evidence="1">The sequence shown here is derived from an EMBL/GenBank/DDBJ whole genome shotgun (WGS) entry which is preliminary data.</text>
</comment>
<dbReference type="Proteomes" id="UP001596096">
    <property type="component" value="Unassembled WGS sequence"/>
</dbReference>
<organism evidence="1 2">
    <name type="scientific">Nonomuraea harbinensis</name>
    <dbReference type="NCBI Taxonomy" id="1286938"/>
    <lineage>
        <taxon>Bacteria</taxon>
        <taxon>Bacillati</taxon>
        <taxon>Actinomycetota</taxon>
        <taxon>Actinomycetes</taxon>
        <taxon>Streptosporangiales</taxon>
        <taxon>Streptosporangiaceae</taxon>
        <taxon>Nonomuraea</taxon>
    </lineage>
</organism>
<protein>
    <recommendedName>
        <fullName evidence="3">Nucleotidyltransferase family protein</fullName>
    </recommendedName>
</protein>
<dbReference type="RefSeq" id="WP_219546822.1">
    <property type="nucleotide sequence ID" value="NZ_JAHKRN010000028.1"/>
</dbReference>
<evidence type="ECO:0008006" key="3">
    <source>
        <dbReference type="Google" id="ProtNLM"/>
    </source>
</evidence>
<keyword evidence="2" id="KW-1185">Reference proteome</keyword>
<gene>
    <name evidence="1" type="ORF">ACFPUY_31705</name>
</gene>
<sequence>MGDGDVSLRPADVTAALDTALTALRAVGANPVYRVVGTSAALLQGVHLPVGDIDLLVTRREDVNAFAAALSSFPCLYAASWLPEASQYFTDYDVNGVAVGMSTMEEQVDSDGMECAGHGPWRHYVLIRCGSHRVPVVRLELRLITELLRDRPDRYEPLLDHLGTHGFDPDLLQRAMTARRLPAERRRLVQELLARSSPSSR</sequence>